<dbReference type="RefSeq" id="WP_243802930.1">
    <property type="nucleotide sequence ID" value="NZ_JALHAT010000060.1"/>
</dbReference>
<feature type="transmembrane region" description="Helical" evidence="1">
    <location>
        <begin position="238"/>
        <end position="256"/>
    </location>
</feature>
<feature type="transmembrane region" description="Helical" evidence="1">
    <location>
        <begin position="70"/>
        <end position="94"/>
    </location>
</feature>
<protein>
    <submittedName>
        <fullName evidence="2">GntP family permease</fullName>
    </submittedName>
</protein>
<feature type="transmembrane region" description="Helical" evidence="1">
    <location>
        <begin position="185"/>
        <end position="205"/>
    </location>
</feature>
<feature type="transmembrane region" description="Helical" evidence="1">
    <location>
        <begin position="424"/>
        <end position="450"/>
    </location>
</feature>
<dbReference type="Proteomes" id="UP001162802">
    <property type="component" value="Unassembled WGS sequence"/>
</dbReference>
<dbReference type="InterPro" id="IPR003474">
    <property type="entry name" value="Glcn_transporter"/>
</dbReference>
<feature type="transmembrane region" description="Helical" evidence="1">
    <location>
        <begin position="276"/>
        <end position="295"/>
    </location>
</feature>
<dbReference type="PANTHER" id="PTHR30354:SF7">
    <property type="entry name" value="BLL7963 PROTEIN"/>
    <property type="match status" value="1"/>
</dbReference>
<sequence>MFSAVGLVAALALLILLTVRGVHILLAAPACAALVAATSDLAFLPPLADAGEGDFATSYMAGFTGFFADWFLMFLLGAIFGEVMAASGAAASVARGVVARIGLRHAVLAVVAAAALLTYGGVSVFIVGFAVYPLAVHLFREADLPRRFIPAALAFGSVTFTMTSAGSPEIQNLIPMQYLGTDAYAAWPVSLLVAGLMAGLGYVLLDRMVHRARTRGERFDARKGDSALDDHPHLPPPLVCLVPLLAVLGVFMLFQYPQGVPGLAWALPQQSLGKWALVVALGTGSLLALGVGYRARAAMPGAFARGASGAVVAITNTCAVVGFGSVAALSPAFQMALEALQGLPGDPLIGAAVAVTVIAALTGSASGGQTIALPLLAPGYLEAGADPAQLHRTVAIASGALDSLPHNGYVVTTIRAICGETHKAAYPALGVLTVLVPLLGLALAVGIFVLI</sequence>
<name>A0ABT0AHU0_9SPHN</name>
<reference evidence="2" key="1">
    <citation type="submission" date="2022-03" db="EMBL/GenBank/DDBJ databases">
        <title>Identification of a novel bacterium isolated from mangrove sediments.</title>
        <authorList>
            <person name="Pan X."/>
        </authorList>
    </citation>
    <scope>NUCLEOTIDE SEQUENCE</scope>
    <source>
        <strain evidence="2">B2637</strain>
    </source>
</reference>
<keyword evidence="1" id="KW-1133">Transmembrane helix</keyword>
<organism evidence="2 3">
    <name type="scientific">Novosphingobium mangrovi</name>
    <name type="common">ex Hu et al. 2023</name>
    <dbReference type="NCBI Taxonomy" id="2930094"/>
    <lineage>
        <taxon>Bacteria</taxon>
        <taxon>Pseudomonadati</taxon>
        <taxon>Pseudomonadota</taxon>
        <taxon>Alphaproteobacteria</taxon>
        <taxon>Sphingomonadales</taxon>
        <taxon>Sphingomonadaceae</taxon>
        <taxon>Novosphingobium</taxon>
    </lineage>
</organism>
<feature type="transmembrane region" description="Helical" evidence="1">
    <location>
        <begin position="348"/>
        <end position="366"/>
    </location>
</feature>
<evidence type="ECO:0000313" key="3">
    <source>
        <dbReference type="Proteomes" id="UP001162802"/>
    </source>
</evidence>
<keyword evidence="1" id="KW-0472">Membrane</keyword>
<dbReference type="EMBL" id="JALHAT010000060">
    <property type="protein sequence ID" value="MCJ1962747.1"/>
    <property type="molecule type" value="Genomic_DNA"/>
</dbReference>
<comment type="caution">
    <text evidence="2">The sequence shown here is derived from an EMBL/GenBank/DDBJ whole genome shotgun (WGS) entry which is preliminary data.</text>
</comment>
<feature type="transmembrane region" description="Helical" evidence="1">
    <location>
        <begin position="106"/>
        <end position="132"/>
    </location>
</feature>
<keyword evidence="3" id="KW-1185">Reference proteome</keyword>
<dbReference type="PANTHER" id="PTHR30354">
    <property type="entry name" value="GNT FAMILY GLUCONATE TRANSPORTER"/>
    <property type="match status" value="1"/>
</dbReference>
<evidence type="ECO:0000313" key="2">
    <source>
        <dbReference type="EMBL" id="MCJ1962747.1"/>
    </source>
</evidence>
<keyword evidence="1" id="KW-0812">Transmembrane</keyword>
<evidence type="ECO:0000256" key="1">
    <source>
        <dbReference type="SAM" id="Phobius"/>
    </source>
</evidence>
<feature type="transmembrane region" description="Helical" evidence="1">
    <location>
        <begin position="307"/>
        <end position="328"/>
    </location>
</feature>
<gene>
    <name evidence="2" type="ORF">MTR65_18845</name>
</gene>
<accession>A0ABT0AHU0</accession>
<proteinExistence type="predicted"/>